<keyword evidence="3" id="KW-1185">Reference proteome</keyword>
<feature type="transmembrane region" description="Helical" evidence="1">
    <location>
        <begin position="6"/>
        <end position="22"/>
    </location>
</feature>
<feature type="transmembrane region" description="Helical" evidence="1">
    <location>
        <begin position="207"/>
        <end position="226"/>
    </location>
</feature>
<evidence type="ECO:0000313" key="3">
    <source>
        <dbReference type="Proteomes" id="UP000000663"/>
    </source>
</evidence>
<feature type="transmembrane region" description="Helical" evidence="1">
    <location>
        <begin position="465"/>
        <end position="485"/>
    </location>
</feature>
<name>Q0W0G3_METAR</name>
<dbReference type="PATRIC" id="fig|351160.9.peg.142"/>
<feature type="transmembrane region" description="Helical" evidence="1">
    <location>
        <begin position="272"/>
        <end position="289"/>
    </location>
</feature>
<proteinExistence type="predicted"/>
<feature type="transmembrane region" description="Helical" evidence="1">
    <location>
        <begin position="301"/>
        <end position="334"/>
    </location>
</feature>
<organism evidence="2 3">
    <name type="scientific">Methanocella arvoryzae (strain DSM 22066 / NBRC 105507 / MRE50)</name>
    <dbReference type="NCBI Taxonomy" id="351160"/>
    <lineage>
        <taxon>Archaea</taxon>
        <taxon>Methanobacteriati</taxon>
        <taxon>Methanobacteriota</taxon>
        <taxon>Stenosarchaea group</taxon>
        <taxon>Methanomicrobia</taxon>
        <taxon>Methanocellales</taxon>
        <taxon>Methanocellaceae</taxon>
        <taxon>Methanocella</taxon>
    </lineage>
</organism>
<feature type="transmembrane region" description="Helical" evidence="1">
    <location>
        <begin position="34"/>
        <end position="55"/>
    </location>
</feature>
<feature type="transmembrane region" description="Helical" evidence="1">
    <location>
        <begin position="61"/>
        <end position="79"/>
    </location>
</feature>
<dbReference type="EMBL" id="AM114193">
    <property type="protein sequence ID" value="CAJ38130.1"/>
    <property type="molecule type" value="Genomic_DNA"/>
</dbReference>
<feature type="transmembrane region" description="Helical" evidence="1">
    <location>
        <begin position="435"/>
        <end position="453"/>
    </location>
</feature>
<keyword evidence="1" id="KW-0812">Transmembrane</keyword>
<protein>
    <recommendedName>
        <fullName evidence="4">Glycosyltransferase RgtA/B/C/D-like domain-containing protein</fullName>
    </recommendedName>
</protein>
<feature type="transmembrane region" description="Helical" evidence="1">
    <location>
        <begin position="175"/>
        <end position="195"/>
    </location>
</feature>
<sequence>MYGLVALIFFALTIFAGYALAIRLRSHLTWMEAAAASPVIGIIPATWVALVVYLFTGSLDISILLTTLLMIAAIIYLKPWTDRPAPEKKHLPAFLLILAASAILMYQGLLTYYGGEYHIAFPFYGDAAFHTSIITSFSQGSNYLPQYPIMSGHLLRYTFLIDFYSALLDRLGSGIQWSVVLPGISLMTSLFYLIYSLGCRFTGRVAGGLITASVVAFSGGLQFIQAFKDWSTSGQPIMTFLTTNNLNYTCVFDLNYVFTNFLIIIMAQRAALIGFAVGALIILISYTQYLEKNKDGKSGRMTLLVIGVLAGLLPLLHTYSYACVMISMVFLFILYRERQWYYFMLPAIILALPQAVYITGQGAQSLIRVQLGWMAGSLTDIPGFWIMNMGLELFLLIAGLLIAGKKKAMFYLPYLAIFIVANVIVFQAWDYDNHKMFSFWLMPSALFIAVALLRIYDFRVAGKPLFALVFALTILTGALVAFFIVSQPYVEFSKNDIYVADWVMQNTPPDAVFLTGDAPTHPVIALAGRLSYLGYYPWMYTHGVDTNDRVQTVRSIYNAESMHAMIERLKEQNISYVHLGPQELRSQMYHVNQSLFEYWEPVFDWTAPNGEQYRIYRVE</sequence>
<evidence type="ECO:0000313" key="2">
    <source>
        <dbReference type="EMBL" id="CAJ38130.1"/>
    </source>
</evidence>
<feature type="transmembrane region" description="Helical" evidence="1">
    <location>
        <begin position="383"/>
        <end position="403"/>
    </location>
</feature>
<keyword evidence="1" id="KW-1133">Transmembrane helix</keyword>
<accession>Q0W0G3</accession>
<feature type="transmembrane region" description="Helical" evidence="1">
    <location>
        <begin position="91"/>
        <end position="113"/>
    </location>
</feature>
<evidence type="ECO:0008006" key="4">
    <source>
        <dbReference type="Google" id="ProtNLM"/>
    </source>
</evidence>
<gene>
    <name evidence="2" type="ORF">RRC427</name>
</gene>
<evidence type="ECO:0000256" key="1">
    <source>
        <dbReference type="SAM" id="Phobius"/>
    </source>
</evidence>
<dbReference type="Proteomes" id="UP000000663">
    <property type="component" value="Chromosome"/>
</dbReference>
<dbReference type="STRING" id="351160.RRC427"/>
<keyword evidence="1" id="KW-0472">Membrane</keyword>
<reference evidence="2 3" key="1">
    <citation type="journal article" date="2006" name="Science">
        <title>Genome of rice cluster I archaea -- the key methane producers in the rice rhizosphere.</title>
        <authorList>
            <person name="Erkel C."/>
            <person name="Kube M."/>
            <person name="Reinhardt R."/>
            <person name="Liesack W."/>
        </authorList>
    </citation>
    <scope>NUCLEOTIDE SEQUENCE [LARGE SCALE GENOMIC DNA]</scope>
    <source>
        <strain evidence="3">DSM 22066 / NBRC 105507 / MRE50</strain>
    </source>
</reference>
<dbReference type="AlphaFoldDB" id="Q0W0G3"/>
<feature type="transmembrane region" description="Helical" evidence="1">
    <location>
        <begin position="341"/>
        <end position="363"/>
    </location>
</feature>
<dbReference type="KEGG" id="rci:RRC427"/>
<feature type="transmembrane region" description="Helical" evidence="1">
    <location>
        <begin position="246"/>
        <end position="265"/>
    </location>
</feature>
<feature type="transmembrane region" description="Helical" evidence="1">
    <location>
        <begin position="410"/>
        <end position="429"/>
    </location>
</feature>
<dbReference type="eggNOG" id="arCOG00563">
    <property type="taxonomic scope" value="Archaea"/>
</dbReference>